<accession>A0A2W5R272</accession>
<evidence type="ECO:0000256" key="2">
    <source>
        <dbReference type="ARBA" id="ARBA00004496"/>
    </source>
</evidence>
<evidence type="ECO:0000256" key="12">
    <source>
        <dbReference type="HAMAP-Rule" id="MF_00486"/>
    </source>
</evidence>
<dbReference type="Gene3D" id="3.30.1030.10">
    <property type="entry name" value="Methenyltetrahydromethanopterin Cyclohydrolase, Chain A, domain 2"/>
    <property type="match status" value="1"/>
</dbReference>
<evidence type="ECO:0000313" key="14">
    <source>
        <dbReference type="Proteomes" id="UP000248887"/>
    </source>
</evidence>
<evidence type="ECO:0000256" key="3">
    <source>
        <dbReference type="ARBA" id="ARBA00005087"/>
    </source>
</evidence>
<dbReference type="InterPro" id="IPR003209">
    <property type="entry name" value="METHMP_CycHdrlase"/>
</dbReference>
<evidence type="ECO:0000256" key="6">
    <source>
        <dbReference type="ARBA" id="ARBA00020597"/>
    </source>
</evidence>
<keyword evidence="9 12" id="KW-0378">Hydrolase</keyword>
<dbReference type="GO" id="GO:0005737">
    <property type="term" value="C:cytoplasm"/>
    <property type="evidence" value="ECO:0007669"/>
    <property type="project" value="UniProtKB-SubCell"/>
</dbReference>
<comment type="function">
    <text evidence="1 12">Catalyzes the hydrolysis of methenyl-H(4)MPT(+) to 5-formyl-H(4)MPT.</text>
</comment>
<keyword evidence="7 12" id="KW-0963">Cytoplasm</keyword>
<evidence type="ECO:0000256" key="7">
    <source>
        <dbReference type="ARBA" id="ARBA00022490"/>
    </source>
</evidence>
<evidence type="ECO:0000256" key="9">
    <source>
        <dbReference type="ARBA" id="ARBA00022801"/>
    </source>
</evidence>
<organism evidence="13 14">
    <name type="scientific">Ancylobacter novellus</name>
    <name type="common">Thiobacillus novellus</name>
    <dbReference type="NCBI Taxonomy" id="921"/>
    <lineage>
        <taxon>Bacteria</taxon>
        <taxon>Pseudomonadati</taxon>
        <taxon>Pseudomonadota</taxon>
        <taxon>Alphaproteobacteria</taxon>
        <taxon>Hyphomicrobiales</taxon>
        <taxon>Xanthobacteraceae</taxon>
        <taxon>Ancylobacter</taxon>
    </lineage>
</organism>
<dbReference type="EMBL" id="QFQD01000006">
    <property type="protein sequence ID" value="PZQ84961.1"/>
    <property type="molecule type" value="Genomic_DNA"/>
</dbReference>
<dbReference type="UniPathway" id="UPA00562">
    <property type="reaction ID" value="UER00703"/>
</dbReference>
<evidence type="ECO:0000256" key="1">
    <source>
        <dbReference type="ARBA" id="ARBA00004058"/>
    </source>
</evidence>
<evidence type="ECO:0000256" key="5">
    <source>
        <dbReference type="ARBA" id="ARBA00012765"/>
    </source>
</evidence>
<gene>
    <name evidence="12" type="primary">mch</name>
    <name evidence="13" type="ORF">DI549_03545</name>
</gene>
<comment type="catalytic activity">
    <reaction evidence="11 12">
        <text>5,10-methenyl-5,6,7,8-tetrahydromethanopterin + H2O = N(5)-formyl-5,6,7,8-tetrahydromethanopterin + H(+)</text>
        <dbReference type="Rhea" id="RHEA:19053"/>
        <dbReference type="ChEBI" id="CHEBI:15377"/>
        <dbReference type="ChEBI" id="CHEBI:15378"/>
        <dbReference type="ChEBI" id="CHEBI:58018"/>
        <dbReference type="ChEBI" id="CHEBI:58337"/>
        <dbReference type="EC" id="3.5.4.27"/>
    </reaction>
</comment>
<dbReference type="NCBIfam" id="TIGR03120">
    <property type="entry name" value="one_C_mch"/>
    <property type="match status" value="1"/>
</dbReference>
<dbReference type="HAMAP" id="MF_00486">
    <property type="entry name" value="McH"/>
    <property type="match status" value="1"/>
</dbReference>
<dbReference type="Gene3D" id="3.10.340.11">
    <property type="entry name" value="Methenyltetrahydromethanopterin Cyclohydrolase, Chain A, domain 1"/>
    <property type="match status" value="1"/>
</dbReference>
<proteinExistence type="inferred from homology"/>
<evidence type="ECO:0000256" key="10">
    <source>
        <dbReference type="ARBA" id="ARBA00030468"/>
    </source>
</evidence>
<dbReference type="AlphaFoldDB" id="A0A2W5R272"/>
<comment type="subcellular location">
    <subcellularLocation>
        <location evidence="2 12">Cytoplasm</location>
    </subcellularLocation>
</comment>
<reference evidence="13 14" key="1">
    <citation type="submission" date="2017-08" db="EMBL/GenBank/DDBJ databases">
        <title>Infants hospitalized years apart are colonized by the same room-sourced microbial strains.</title>
        <authorList>
            <person name="Brooks B."/>
            <person name="Olm M.R."/>
            <person name="Firek B.A."/>
            <person name="Baker R."/>
            <person name="Thomas B.C."/>
            <person name="Morowitz M.J."/>
            <person name="Banfield J.F."/>
        </authorList>
    </citation>
    <scope>NUCLEOTIDE SEQUENCE [LARGE SCALE GENOMIC DNA]</scope>
    <source>
        <strain evidence="13">S2_005_001_R2_27</strain>
    </source>
</reference>
<sequence>MDHQSRPARPSVSALAEPLVESLIERAAILRLDVTRSAQGARIVDAGIHARGGIEAGRLIAEICLGGLGTVDIVPTGHFARWGTSLSVRTVDPVTACLASQYAGWSLAQGDFFALGSGPGRALHAKEELYAELGYRDQAASAVLVLEVDAFPPEVLVDRIAELCGVATDRLTLILTPTRSLAGTVQVVARVLEVALHKAHALHFPLDRIVDGLASAPLPPPAPDFITAMGRTNDASLYGGDVHLFVEGPEEEAAALAAGLPSSTSRDYGRTFGEIFTAYKGDFYAMDPMLFSPARVTVTALSTGRSFTHGAFDEAVLDRSFA</sequence>
<comment type="pathway">
    <text evidence="3 12">One-carbon metabolism; formaldehyde degradation; formate from formaldehyde (H(4)MPT route): step 3/5.</text>
</comment>
<dbReference type="EC" id="3.5.4.27" evidence="5 12"/>
<evidence type="ECO:0000313" key="13">
    <source>
        <dbReference type="EMBL" id="PZQ84961.1"/>
    </source>
</evidence>
<dbReference type="CDD" id="cd00545">
    <property type="entry name" value="MCH"/>
    <property type="match status" value="1"/>
</dbReference>
<dbReference type="GO" id="GO:0018759">
    <property type="term" value="F:methenyltetrahydromethanopterin cyclohydrolase activity"/>
    <property type="evidence" value="ECO:0007669"/>
    <property type="project" value="UniProtKB-UniRule"/>
</dbReference>
<keyword evidence="8 12" id="KW-0554">One-carbon metabolism</keyword>
<dbReference type="Proteomes" id="UP000248887">
    <property type="component" value="Unassembled WGS sequence"/>
</dbReference>
<evidence type="ECO:0000256" key="4">
    <source>
        <dbReference type="ARBA" id="ARBA00006902"/>
    </source>
</evidence>
<dbReference type="GO" id="GO:0006730">
    <property type="term" value="P:one-carbon metabolic process"/>
    <property type="evidence" value="ECO:0007669"/>
    <property type="project" value="UniProtKB-UniRule"/>
</dbReference>
<evidence type="ECO:0000256" key="11">
    <source>
        <dbReference type="ARBA" id="ARBA00048684"/>
    </source>
</evidence>
<evidence type="ECO:0000256" key="8">
    <source>
        <dbReference type="ARBA" id="ARBA00022563"/>
    </source>
</evidence>
<dbReference type="SUPFAM" id="SSF56199">
    <property type="entry name" value="Methenyltetrahydromethanopterin cyclohydrolase"/>
    <property type="match status" value="1"/>
</dbReference>
<comment type="caution">
    <text evidence="13">The sequence shown here is derived from an EMBL/GenBank/DDBJ whole genome shotgun (WGS) entry which is preliminary data.</text>
</comment>
<comment type="similarity">
    <text evidence="4 12">Belongs to the MCH family.</text>
</comment>
<dbReference type="GO" id="GO:0046294">
    <property type="term" value="P:formaldehyde catabolic process"/>
    <property type="evidence" value="ECO:0007669"/>
    <property type="project" value="UniProtKB-UniRule"/>
</dbReference>
<dbReference type="Pfam" id="PF02289">
    <property type="entry name" value="MCH"/>
    <property type="match status" value="1"/>
</dbReference>
<name>A0A2W5R272_ANCNO</name>
<protein>
    <recommendedName>
        <fullName evidence="6 12">Methenyltetrahydromethanopterin cyclohydrolase</fullName>
        <ecNumber evidence="5 12">3.5.4.27</ecNumber>
    </recommendedName>
    <alternativeName>
        <fullName evidence="10 12">Methenyl-H4MPT cyclohydrolase</fullName>
    </alternativeName>
</protein>